<accession>A0AAX2IQ46</accession>
<reference evidence="2 4" key="2">
    <citation type="submission" date="2018-06" db="EMBL/GenBank/DDBJ databases">
        <authorList>
            <consortium name="Pathogen Informatics"/>
            <person name="Doyle S."/>
        </authorList>
    </citation>
    <scope>NUCLEOTIDE SEQUENCE [LARGE SCALE GENOMIC DNA]</scope>
    <source>
        <strain evidence="2 4">NCTC11212</strain>
    </source>
</reference>
<evidence type="ECO:0000313" key="1">
    <source>
        <dbReference type="EMBL" id="SKB43108.1"/>
    </source>
</evidence>
<name>A0AAX2IQ46_9FLAO</name>
<reference evidence="1 3" key="1">
    <citation type="submission" date="2017-02" db="EMBL/GenBank/DDBJ databases">
        <authorList>
            <person name="Varghese N."/>
            <person name="Submissions S."/>
        </authorList>
    </citation>
    <scope>NUCLEOTIDE SEQUENCE [LARGE SCALE GENOMIC DNA]</scope>
    <source>
        <strain evidence="1 3">DSM 16775</strain>
    </source>
</reference>
<proteinExistence type="predicted"/>
<evidence type="ECO:0000313" key="2">
    <source>
        <dbReference type="EMBL" id="SQA91913.1"/>
    </source>
</evidence>
<dbReference type="AlphaFoldDB" id="A0AAX2IQ46"/>
<organism evidence="2 4">
    <name type="scientific">Chryseobacterium balustinum</name>
    <dbReference type="NCBI Taxonomy" id="246"/>
    <lineage>
        <taxon>Bacteria</taxon>
        <taxon>Pseudomonadati</taxon>
        <taxon>Bacteroidota</taxon>
        <taxon>Flavobacteriia</taxon>
        <taxon>Flavobacteriales</taxon>
        <taxon>Weeksellaceae</taxon>
        <taxon>Chryseobacterium group</taxon>
        <taxon>Chryseobacterium</taxon>
    </lineage>
</organism>
<evidence type="ECO:0000313" key="3">
    <source>
        <dbReference type="Proteomes" id="UP000190669"/>
    </source>
</evidence>
<keyword evidence="3" id="KW-1185">Reference proteome</keyword>
<evidence type="ECO:0008006" key="5">
    <source>
        <dbReference type="Google" id="ProtNLM"/>
    </source>
</evidence>
<dbReference type="Proteomes" id="UP000190669">
    <property type="component" value="Unassembled WGS sequence"/>
</dbReference>
<protein>
    <recommendedName>
        <fullName evidence="5">TonB C-terminal domain-containing protein</fullName>
    </recommendedName>
</protein>
<dbReference type="Proteomes" id="UP000251937">
    <property type="component" value="Unassembled WGS sequence"/>
</dbReference>
<dbReference type="EMBL" id="UAVR01000018">
    <property type="protein sequence ID" value="SQA91913.1"/>
    <property type="molecule type" value="Genomic_DNA"/>
</dbReference>
<sequence>MKNNRVLTQNLLMLKKSISFLLLLISAFLYSQQTDFEVRFVIEKGKFIFDKQGYLEYKKESDQVAKSLKMIDSLKNVGNNGYSFIDDRILEYPIFDSATIRFKNKLIEKIKVNAKTKGGENIFSLVIDEQGKPVKLYANKLLDKNIFRQIRKVVFSREFNKWKPAKFYGVKVKYIFKFKIITDNDFNKYNMKNSWAMPQDSNLTDF</sequence>
<dbReference type="EMBL" id="FUZE01000001">
    <property type="protein sequence ID" value="SKB43108.1"/>
    <property type="molecule type" value="Genomic_DNA"/>
</dbReference>
<evidence type="ECO:0000313" key="4">
    <source>
        <dbReference type="Proteomes" id="UP000251937"/>
    </source>
</evidence>
<comment type="caution">
    <text evidence="2">The sequence shown here is derived from an EMBL/GenBank/DDBJ whole genome shotgun (WGS) entry which is preliminary data.</text>
</comment>
<gene>
    <name evidence="2" type="ORF">NCTC11212_03550</name>
    <name evidence="1" type="ORF">SAMN05421800_101709</name>
</gene>
<dbReference type="RefSeq" id="WP_079463899.1">
    <property type="nucleotide sequence ID" value="NZ_CP033934.1"/>
</dbReference>